<organism evidence="1 2">
    <name type="scientific">Eumeta variegata</name>
    <name type="common">Bagworm moth</name>
    <name type="synonym">Eumeta japonica</name>
    <dbReference type="NCBI Taxonomy" id="151549"/>
    <lineage>
        <taxon>Eukaryota</taxon>
        <taxon>Metazoa</taxon>
        <taxon>Ecdysozoa</taxon>
        <taxon>Arthropoda</taxon>
        <taxon>Hexapoda</taxon>
        <taxon>Insecta</taxon>
        <taxon>Pterygota</taxon>
        <taxon>Neoptera</taxon>
        <taxon>Endopterygota</taxon>
        <taxon>Lepidoptera</taxon>
        <taxon>Glossata</taxon>
        <taxon>Ditrysia</taxon>
        <taxon>Tineoidea</taxon>
        <taxon>Psychidae</taxon>
        <taxon>Oiketicinae</taxon>
        <taxon>Eumeta</taxon>
    </lineage>
</organism>
<evidence type="ECO:0000313" key="1">
    <source>
        <dbReference type="EMBL" id="GBO99684.1"/>
    </source>
</evidence>
<name>A0A4C1SC54_EUMVA</name>
<reference evidence="1 2" key="1">
    <citation type="journal article" date="2019" name="Commun. Biol.">
        <title>The bagworm genome reveals a unique fibroin gene that provides high tensile strength.</title>
        <authorList>
            <person name="Kono N."/>
            <person name="Nakamura H."/>
            <person name="Ohtoshi R."/>
            <person name="Tomita M."/>
            <person name="Numata K."/>
            <person name="Arakawa K."/>
        </authorList>
    </citation>
    <scope>NUCLEOTIDE SEQUENCE [LARGE SCALE GENOMIC DNA]</scope>
</reference>
<evidence type="ECO:0000313" key="2">
    <source>
        <dbReference type="Proteomes" id="UP000299102"/>
    </source>
</evidence>
<dbReference type="EMBL" id="BGZK01000003">
    <property type="protein sequence ID" value="GBO99684.1"/>
    <property type="molecule type" value="Genomic_DNA"/>
</dbReference>
<proteinExistence type="predicted"/>
<protein>
    <submittedName>
        <fullName evidence="1">Uncharacterized protein</fullName>
    </submittedName>
</protein>
<dbReference type="Proteomes" id="UP000299102">
    <property type="component" value="Unassembled WGS sequence"/>
</dbReference>
<keyword evidence="2" id="KW-1185">Reference proteome</keyword>
<gene>
    <name evidence="1" type="ORF">EVAR_786_1</name>
</gene>
<sequence>MNCEQVRVGCRVPRGTRSPEARRVRFTFILILHVRRMQYGNRCKITLRFTLHLYAHTEGAGSLTEAVLRGSDLRQRKWSVLGSNMSPALDYDPNRAINTHPNLTLNSNYLMHPYTLKTYY</sequence>
<comment type="caution">
    <text evidence="1">The sequence shown here is derived from an EMBL/GenBank/DDBJ whole genome shotgun (WGS) entry which is preliminary data.</text>
</comment>
<accession>A0A4C1SC54</accession>
<dbReference type="AlphaFoldDB" id="A0A4C1SC54"/>